<dbReference type="Proteomes" id="UP001175097">
    <property type="component" value="Unassembled WGS sequence"/>
</dbReference>
<evidence type="ECO:0000259" key="1">
    <source>
        <dbReference type="Pfam" id="PF07287"/>
    </source>
</evidence>
<evidence type="ECO:0000313" key="2">
    <source>
        <dbReference type="EMBL" id="MDN4608078.1"/>
    </source>
</evidence>
<feature type="domain" description="Acyclic terpene utilisation N-terminal" evidence="1">
    <location>
        <begin position="2"/>
        <end position="433"/>
    </location>
</feature>
<keyword evidence="3" id="KW-1185">Reference proteome</keyword>
<accession>A0ABT8JSE1</accession>
<dbReference type="InterPro" id="IPR010839">
    <property type="entry name" value="AtuA_N"/>
</dbReference>
<gene>
    <name evidence="2" type="ORF">P5G49_11425</name>
</gene>
<protein>
    <submittedName>
        <fullName evidence="2">DUF1446 domain-containing protein</fullName>
    </submittedName>
</protein>
<proteinExistence type="predicted"/>
<comment type="caution">
    <text evidence="2">The sequence shown here is derived from an EMBL/GenBank/DDBJ whole genome shotgun (WGS) entry which is preliminary data.</text>
</comment>
<evidence type="ECO:0000313" key="3">
    <source>
        <dbReference type="Proteomes" id="UP001175097"/>
    </source>
</evidence>
<organism evidence="2 3">
    <name type="scientific">Sporosarcina highlanderae</name>
    <dbReference type="NCBI Taxonomy" id="3035916"/>
    <lineage>
        <taxon>Bacteria</taxon>
        <taxon>Bacillati</taxon>
        <taxon>Bacillota</taxon>
        <taxon>Bacilli</taxon>
        <taxon>Bacillales</taxon>
        <taxon>Caryophanaceae</taxon>
        <taxon>Sporosarcina</taxon>
    </lineage>
</organism>
<name>A0ABT8JSE1_9BACL</name>
<dbReference type="PANTHER" id="PTHR47472">
    <property type="entry name" value="PROPIONYL-COA CARBOXYLASE"/>
    <property type="match status" value="1"/>
</dbReference>
<dbReference type="Pfam" id="PF07287">
    <property type="entry name" value="AtuA"/>
    <property type="match status" value="1"/>
</dbReference>
<dbReference type="PANTHER" id="PTHR47472:SF1">
    <property type="entry name" value="DUF1446-DOMAIN-CONTAINING PROTEIN"/>
    <property type="match status" value="1"/>
</dbReference>
<dbReference type="EMBL" id="JAROCC010000008">
    <property type="protein sequence ID" value="MDN4608078.1"/>
    <property type="molecule type" value="Genomic_DNA"/>
</dbReference>
<dbReference type="RefSeq" id="WP_301243907.1">
    <property type="nucleotide sequence ID" value="NZ_JAROCC010000008.1"/>
</dbReference>
<sequence>MLRIGSGAGFSGDRIEPAIELAEKGKLDYLVLECLAERTIALAQKRKKADVMLGYDPLLEKRIRSLLPALLKNNVRLVTNMGAANPIGGAQKIIEIAEELGLKVKVAAVTGDDVLPYVFENADSLLFNPELFETASILSANAYMGVSEIVPALETGADVIITGRVADPSLFLAPMIHHFGWSVDDYDLMAKGTVIGHLLECAGQLTGGYFADPKKKDVNGLAYLGFPLAEVQSDGSALLTKVPGTGGTLTLRTVKEQLLYEVMDPSSYITPDVVADFTTVSLREDREDRILLTGGRGKERPAQLKVSVGYDAGFIGEGEITYAGENAYGRAELAGAIVKERISRNYDEFKVDYIGAISGHRGSFGHQVNPYEVRLRVAGKTFEEDKAQRIGEEVEALYTNGPAGGGGARKFVNEVIGIVSTMVPRTVINAAIKVMEVGQNGKETV</sequence>
<reference evidence="2" key="1">
    <citation type="submission" date="2023-03" db="EMBL/GenBank/DDBJ databases">
        <title>MT1 and MT2 Draft Genomes of Novel Species.</title>
        <authorList>
            <person name="Venkateswaran K."/>
        </authorList>
    </citation>
    <scope>NUCLEOTIDE SEQUENCE</scope>
    <source>
        <strain evidence="2">F6_3S_P_2</strain>
    </source>
</reference>